<dbReference type="HOGENOM" id="CLU_009227_4_1_9"/>
<evidence type="ECO:0000256" key="1">
    <source>
        <dbReference type="ARBA" id="ARBA00001964"/>
    </source>
</evidence>
<keyword evidence="3" id="KW-0786">Thiamine pyrophosphate</keyword>
<dbReference type="Gene3D" id="3.40.50.970">
    <property type="match status" value="1"/>
</dbReference>
<comment type="cofactor">
    <cofactor evidence="1">
        <name>thiamine diphosphate</name>
        <dbReference type="ChEBI" id="CHEBI:58937"/>
    </cofactor>
</comment>
<reference evidence="5 6" key="1">
    <citation type="submission" date="2013-01" db="EMBL/GenBank/DDBJ databases">
        <title>The Genome Sequence of Clostridium clostridioforme 90A8.</title>
        <authorList>
            <consortium name="The Broad Institute Genome Sequencing Platform"/>
            <person name="Earl A."/>
            <person name="Ward D."/>
            <person name="Feldgarden M."/>
            <person name="Gevers D."/>
            <person name="Courvalin P."/>
            <person name="Lambert T."/>
            <person name="Walker B."/>
            <person name="Young S.K."/>
            <person name="Zeng Q."/>
            <person name="Gargeya S."/>
            <person name="Fitzgerald M."/>
            <person name="Haas B."/>
            <person name="Abouelleil A."/>
            <person name="Alvarado L."/>
            <person name="Arachchi H.M."/>
            <person name="Berlin A.M."/>
            <person name="Chapman S.B."/>
            <person name="Dewar J."/>
            <person name="Goldberg J."/>
            <person name="Griggs A."/>
            <person name="Gujja S."/>
            <person name="Hansen M."/>
            <person name="Howarth C."/>
            <person name="Imamovic A."/>
            <person name="Larimer J."/>
            <person name="McCowan C."/>
            <person name="Murphy C."/>
            <person name="Neiman D."/>
            <person name="Pearson M."/>
            <person name="Priest M."/>
            <person name="Roberts A."/>
            <person name="Saif S."/>
            <person name="Shea T."/>
            <person name="Sisk P."/>
            <person name="Sykes S."/>
            <person name="Wortman J."/>
            <person name="Nusbaum C."/>
            <person name="Birren B."/>
        </authorList>
    </citation>
    <scope>NUCLEOTIDE SEQUENCE [LARGE SCALE GENOMIC DNA]</scope>
    <source>
        <strain evidence="5 6">90A8</strain>
    </source>
</reference>
<evidence type="ECO:0000313" key="6">
    <source>
        <dbReference type="Proteomes" id="UP000013085"/>
    </source>
</evidence>
<dbReference type="EMBL" id="AGYR01000024">
    <property type="protein sequence ID" value="ENZ15177.1"/>
    <property type="molecule type" value="Genomic_DNA"/>
</dbReference>
<proteinExistence type="inferred from homology"/>
<sequence length="279" mass="30711">MIKLTEEREKELEALCRQFRIDIISILHELQTGHAGGSLSECEILVTLYMECANISIENQYDSGRDRIVLSKGHGAPMLYRCLCEKGFFPKEEMHTLRQPGSRLQGHPCSAKTPGVELSTGPLGIGLSASVGMACANQLMGNDAYVFTVMGDGELNEGTIWEAAMSAVKFRCDHLIGIVDWNKVQLDGTTAQVMPMDHMEERWKSFGWNVLTCDGHKIAGIYTAIEEAKSMRNGKPCVILADTIKGKGVSFMEGTNKYHGKAVSDEEYAQAMKELGGIK</sequence>
<protein>
    <submittedName>
        <fullName evidence="5">Transketolase</fullName>
    </submittedName>
</protein>
<gene>
    <name evidence="5" type="ORF">HMPREF1090_02323</name>
</gene>
<dbReference type="InterPro" id="IPR005474">
    <property type="entry name" value="Transketolase_N"/>
</dbReference>
<accession>A0A0E2HBV5</accession>
<dbReference type="Pfam" id="PF00456">
    <property type="entry name" value="Transketolase_N"/>
    <property type="match status" value="1"/>
</dbReference>
<comment type="caution">
    <text evidence="5">The sequence shown here is derived from an EMBL/GenBank/DDBJ whole genome shotgun (WGS) entry which is preliminary data.</text>
</comment>
<dbReference type="AlphaFoldDB" id="A0A0E2HBV5"/>
<feature type="domain" description="Transketolase N-terminal" evidence="4">
    <location>
        <begin position="19"/>
        <end position="276"/>
    </location>
</feature>
<evidence type="ECO:0000313" key="5">
    <source>
        <dbReference type="EMBL" id="ENZ15177.1"/>
    </source>
</evidence>
<dbReference type="PATRIC" id="fig|999408.3.peg.2496"/>
<organism evidence="5 6">
    <name type="scientific">[Clostridium] clostridioforme 90A8</name>
    <dbReference type="NCBI Taxonomy" id="999408"/>
    <lineage>
        <taxon>Bacteria</taxon>
        <taxon>Bacillati</taxon>
        <taxon>Bacillota</taxon>
        <taxon>Clostridia</taxon>
        <taxon>Lachnospirales</taxon>
        <taxon>Lachnospiraceae</taxon>
        <taxon>Enterocloster</taxon>
    </lineage>
</organism>
<dbReference type="PANTHER" id="PTHR47514">
    <property type="entry name" value="TRANSKETOLASE N-TERMINAL SECTION-RELATED"/>
    <property type="match status" value="1"/>
</dbReference>
<dbReference type="Proteomes" id="UP000013085">
    <property type="component" value="Unassembled WGS sequence"/>
</dbReference>
<dbReference type="InterPro" id="IPR029061">
    <property type="entry name" value="THDP-binding"/>
</dbReference>
<name>A0A0E2HBV5_9FIRM</name>
<evidence type="ECO:0000256" key="3">
    <source>
        <dbReference type="ARBA" id="ARBA00023052"/>
    </source>
</evidence>
<comment type="similarity">
    <text evidence="2">Belongs to the transketolase family.</text>
</comment>
<dbReference type="SUPFAM" id="SSF52518">
    <property type="entry name" value="Thiamin diphosphate-binding fold (THDP-binding)"/>
    <property type="match status" value="1"/>
</dbReference>
<evidence type="ECO:0000259" key="4">
    <source>
        <dbReference type="Pfam" id="PF00456"/>
    </source>
</evidence>
<dbReference type="PANTHER" id="PTHR47514:SF1">
    <property type="entry name" value="TRANSKETOLASE N-TERMINAL SECTION-RELATED"/>
    <property type="match status" value="1"/>
</dbReference>
<evidence type="ECO:0000256" key="2">
    <source>
        <dbReference type="ARBA" id="ARBA00007131"/>
    </source>
</evidence>
<dbReference type="CDD" id="cd02012">
    <property type="entry name" value="TPP_TK"/>
    <property type="match status" value="1"/>
</dbReference>